<feature type="region of interest" description="Disordered" evidence="1">
    <location>
        <begin position="243"/>
        <end position="293"/>
    </location>
</feature>
<protein>
    <submittedName>
        <fullName evidence="2">Uncharacterized protein</fullName>
    </submittedName>
</protein>
<dbReference type="AlphaFoldDB" id="A0AAD6YEN0"/>
<sequence length="616" mass="66632">MFSETKIRRHQFKDKLYAPARDMHCFATLSFPVAGPHLQLKYFNILERFPYSSKHSTWTKGVARARSGLSWWSDAPGASNGHKSGSKRVFAGYGSSWHRRSLVYSPFGRPWRNFLLPPPRASMLSAAKVTGPPSTTDGKVKCDICGHLLGYGASEGTAIANLKKHQKEARRCLTAQAKLKSGLTAASTSRTPAAKFDFAGFFKHMAKVLAAPTVPRVPAAPPPSQALSPSPGIVSAANQHIKHLKNASKPPPSSSDTWSRDRRADPVTIYGNSRDITRERHSGDDSEHSTHGGKLDVRWLPLRIGWDEWPAEVGGVQVREMGSRCTSEAPGQCESRGPQAAGPCCHRANKGIGGSDWAASVKWAEGSVHGRRGLAQCGCVWWVLALLTWVAASSGKRESGRARAGIARARGRRLWWAARCVRGRRRRAVVCCSCGTWARTANVAGGGGDRWTAASSGQQPKSAAGCGRQWARTVTDVAEALKLGSRSRLVFIDPPHRLLCDERRPAGPVRSAGCGVPGSGRNSCATGWWGSQAAKLCCHQANTETAREGQTTARHGNSVTRPLQLPPWVSLSSTLMRGNEVMMVIYQLTAKLPVFTGTYGKLPRLMAGVTTIRGVI</sequence>
<keyword evidence="3" id="KW-1185">Reference proteome</keyword>
<evidence type="ECO:0000313" key="2">
    <source>
        <dbReference type="EMBL" id="KAJ7205780.1"/>
    </source>
</evidence>
<accession>A0AAD6YEN0</accession>
<comment type="caution">
    <text evidence="2">The sequence shown here is derived from an EMBL/GenBank/DDBJ whole genome shotgun (WGS) entry which is preliminary data.</text>
</comment>
<dbReference type="Proteomes" id="UP001219525">
    <property type="component" value="Unassembled WGS sequence"/>
</dbReference>
<feature type="compositionally biased region" description="Basic and acidic residues" evidence="1">
    <location>
        <begin position="275"/>
        <end position="293"/>
    </location>
</feature>
<gene>
    <name evidence="2" type="ORF">GGX14DRAFT_644422</name>
</gene>
<evidence type="ECO:0000313" key="3">
    <source>
        <dbReference type="Proteomes" id="UP001219525"/>
    </source>
</evidence>
<organism evidence="2 3">
    <name type="scientific">Mycena pura</name>
    <dbReference type="NCBI Taxonomy" id="153505"/>
    <lineage>
        <taxon>Eukaryota</taxon>
        <taxon>Fungi</taxon>
        <taxon>Dikarya</taxon>
        <taxon>Basidiomycota</taxon>
        <taxon>Agaricomycotina</taxon>
        <taxon>Agaricomycetes</taxon>
        <taxon>Agaricomycetidae</taxon>
        <taxon>Agaricales</taxon>
        <taxon>Marasmiineae</taxon>
        <taxon>Mycenaceae</taxon>
        <taxon>Mycena</taxon>
    </lineage>
</organism>
<evidence type="ECO:0000256" key="1">
    <source>
        <dbReference type="SAM" id="MobiDB-lite"/>
    </source>
</evidence>
<name>A0AAD6YEN0_9AGAR</name>
<proteinExistence type="predicted"/>
<reference evidence="2" key="1">
    <citation type="submission" date="2023-03" db="EMBL/GenBank/DDBJ databases">
        <title>Massive genome expansion in bonnet fungi (Mycena s.s.) driven by repeated elements and novel gene families across ecological guilds.</title>
        <authorList>
            <consortium name="Lawrence Berkeley National Laboratory"/>
            <person name="Harder C.B."/>
            <person name="Miyauchi S."/>
            <person name="Viragh M."/>
            <person name="Kuo A."/>
            <person name="Thoen E."/>
            <person name="Andreopoulos B."/>
            <person name="Lu D."/>
            <person name="Skrede I."/>
            <person name="Drula E."/>
            <person name="Henrissat B."/>
            <person name="Morin E."/>
            <person name="Kohler A."/>
            <person name="Barry K."/>
            <person name="LaButti K."/>
            <person name="Morin E."/>
            <person name="Salamov A."/>
            <person name="Lipzen A."/>
            <person name="Mereny Z."/>
            <person name="Hegedus B."/>
            <person name="Baldrian P."/>
            <person name="Stursova M."/>
            <person name="Weitz H."/>
            <person name="Taylor A."/>
            <person name="Grigoriev I.V."/>
            <person name="Nagy L.G."/>
            <person name="Martin F."/>
            <person name="Kauserud H."/>
        </authorList>
    </citation>
    <scope>NUCLEOTIDE SEQUENCE</scope>
    <source>
        <strain evidence="2">9144</strain>
    </source>
</reference>
<dbReference type="EMBL" id="JARJCW010000042">
    <property type="protein sequence ID" value="KAJ7205780.1"/>
    <property type="molecule type" value="Genomic_DNA"/>
</dbReference>